<feature type="region of interest" description="Disordered" evidence="1">
    <location>
        <begin position="139"/>
        <end position="253"/>
    </location>
</feature>
<feature type="chain" id="PRO_5003260686" evidence="2">
    <location>
        <begin position="30"/>
        <end position="369"/>
    </location>
</feature>
<feature type="signal peptide" evidence="2">
    <location>
        <begin position="1"/>
        <end position="29"/>
    </location>
</feature>
<evidence type="ECO:0000313" key="4">
    <source>
        <dbReference type="Proteomes" id="UP000007796"/>
    </source>
</evidence>
<name>F0XI69_GROCL</name>
<dbReference type="GeneID" id="25976091"/>
<keyword evidence="4" id="KW-1185">Reference proteome</keyword>
<proteinExistence type="predicted"/>
<feature type="compositionally biased region" description="Pro residues" evidence="1">
    <location>
        <begin position="208"/>
        <end position="219"/>
    </location>
</feature>
<feature type="compositionally biased region" description="Low complexity" evidence="1">
    <location>
        <begin position="220"/>
        <end position="236"/>
    </location>
</feature>
<dbReference type="Proteomes" id="UP000007796">
    <property type="component" value="Unassembled WGS sequence"/>
</dbReference>
<accession>F0XI69</accession>
<keyword evidence="2" id="KW-0732">Signal</keyword>
<evidence type="ECO:0000256" key="1">
    <source>
        <dbReference type="SAM" id="MobiDB-lite"/>
    </source>
</evidence>
<dbReference type="RefSeq" id="XP_014172588.1">
    <property type="nucleotide sequence ID" value="XM_014317113.1"/>
</dbReference>
<feature type="compositionally biased region" description="Polar residues" evidence="1">
    <location>
        <begin position="153"/>
        <end position="166"/>
    </location>
</feature>
<sequence length="369" mass="41243">MGKATMDKDVLFSLFAMFIMFNPTEEANGQVICPEHIDMCHIRLSLYNGCYHNERILTLCDKQQQKRLQKYREHQRRAQKSRGFFARLFSSSPPRPLLQPATTFSYTSFDIPKDVLRHSCRPSMISVQSTKYPDACPDCQSSFTSSKPATSSRPTTSNNRPTTSGSKPARLPSPPRTAGSFPGSSLPNGRPPTRRGVLPSAPAGRPVRPAPSPAPPRLPPQQRLPSQRWPQRQLQPAMTSSQSRRPAMHPRSRDSIVDTAIALPPSYPVGPTGSVCYPAPVRASVTPGAAARGSVDRYVSPLDQSRYERMVSSSTRRVNYRLDVRRQQPYQTPRADDHSLSKIRRHCNASDGYVAFFLLLRSTLNPDRQ</sequence>
<dbReference type="EMBL" id="GL629769">
    <property type="protein sequence ID" value="EFX03106.1"/>
    <property type="molecule type" value="Genomic_DNA"/>
</dbReference>
<evidence type="ECO:0000313" key="3">
    <source>
        <dbReference type="EMBL" id="EFX03106.1"/>
    </source>
</evidence>
<dbReference type="AlphaFoldDB" id="F0XI69"/>
<evidence type="ECO:0000256" key="2">
    <source>
        <dbReference type="SAM" id="SignalP"/>
    </source>
</evidence>
<protein>
    <submittedName>
        <fullName evidence="3">Uncharacterized protein</fullName>
    </submittedName>
</protein>
<reference evidence="3 4" key="1">
    <citation type="journal article" date="2011" name="Proc. Natl. Acad. Sci. U.S.A.">
        <title>Genome and transcriptome analyses of the mountain pine beetle-fungal symbiont Grosmannia clavigera, a lodgepole pine pathogen.</title>
        <authorList>
            <person name="DiGuistini S."/>
            <person name="Wang Y."/>
            <person name="Liao N.Y."/>
            <person name="Taylor G."/>
            <person name="Tanguay P."/>
            <person name="Feau N."/>
            <person name="Henrissat B."/>
            <person name="Chan S.K."/>
            <person name="Hesse-Orce U."/>
            <person name="Alamouti S.M."/>
            <person name="Tsui C.K.M."/>
            <person name="Docking R.T."/>
            <person name="Levasseur A."/>
            <person name="Haridas S."/>
            <person name="Robertson G."/>
            <person name="Birol I."/>
            <person name="Holt R.A."/>
            <person name="Marra M.A."/>
            <person name="Hamelin R.C."/>
            <person name="Hirst M."/>
            <person name="Jones S.J.M."/>
            <person name="Bohlmann J."/>
            <person name="Breuil C."/>
        </authorList>
    </citation>
    <scope>NUCLEOTIDE SEQUENCE [LARGE SCALE GENOMIC DNA]</scope>
    <source>
        <strain evidence="4">kw1407 / UAMH 11150</strain>
    </source>
</reference>
<dbReference type="HOGENOM" id="CLU_750176_0_0_1"/>
<dbReference type="InParanoid" id="F0XI69"/>
<organism evidence="4">
    <name type="scientific">Grosmannia clavigera (strain kw1407 / UAMH 11150)</name>
    <name type="common">Blue stain fungus</name>
    <name type="synonym">Graphiocladiella clavigera</name>
    <dbReference type="NCBI Taxonomy" id="655863"/>
    <lineage>
        <taxon>Eukaryota</taxon>
        <taxon>Fungi</taxon>
        <taxon>Dikarya</taxon>
        <taxon>Ascomycota</taxon>
        <taxon>Pezizomycotina</taxon>
        <taxon>Sordariomycetes</taxon>
        <taxon>Sordariomycetidae</taxon>
        <taxon>Ophiostomatales</taxon>
        <taxon>Ophiostomataceae</taxon>
        <taxon>Leptographium</taxon>
    </lineage>
</organism>
<feature type="compositionally biased region" description="Low complexity" evidence="1">
    <location>
        <begin position="141"/>
        <end position="152"/>
    </location>
</feature>
<gene>
    <name evidence="3" type="ORF">CMQ_3035</name>
</gene>